<name>A0ABN9XI07_9DINO</name>
<organism evidence="2 3">
    <name type="scientific">Prorocentrum cordatum</name>
    <dbReference type="NCBI Taxonomy" id="2364126"/>
    <lineage>
        <taxon>Eukaryota</taxon>
        <taxon>Sar</taxon>
        <taxon>Alveolata</taxon>
        <taxon>Dinophyceae</taxon>
        <taxon>Prorocentrales</taxon>
        <taxon>Prorocentraceae</taxon>
        <taxon>Prorocentrum</taxon>
    </lineage>
</organism>
<dbReference type="EMBL" id="CAUYUJ010020593">
    <property type="protein sequence ID" value="CAK0899371.1"/>
    <property type="molecule type" value="Genomic_DNA"/>
</dbReference>
<evidence type="ECO:0000313" key="2">
    <source>
        <dbReference type="EMBL" id="CAK0899371.1"/>
    </source>
</evidence>
<dbReference type="Proteomes" id="UP001189429">
    <property type="component" value="Unassembled WGS sequence"/>
</dbReference>
<feature type="region of interest" description="Disordered" evidence="1">
    <location>
        <begin position="90"/>
        <end position="116"/>
    </location>
</feature>
<protein>
    <submittedName>
        <fullName evidence="2">Uncharacterized protein</fullName>
    </submittedName>
</protein>
<evidence type="ECO:0000313" key="3">
    <source>
        <dbReference type="Proteomes" id="UP001189429"/>
    </source>
</evidence>
<gene>
    <name evidence="2" type="ORF">PCOR1329_LOCUS76889</name>
</gene>
<sequence>MGVPRGVQVTPVDPRASRSSRLVAVSAPAAEVAAADRAQVGDMFEHDCRSLLPPEARRIFTPCLSGLNPRAMFEASVIKAIVVSHCGIATNSERPSGRAVRKTSPPHPESKTVQMS</sequence>
<proteinExistence type="predicted"/>
<keyword evidence="3" id="KW-1185">Reference proteome</keyword>
<comment type="caution">
    <text evidence="2">The sequence shown here is derived from an EMBL/GenBank/DDBJ whole genome shotgun (WGS) entry which is preliminary data.</text>
</comment>
<evidence type="ECO:0000256" key="1">
    <source>
        <dbReference type="SAM" id="MobiDB-lite"/>
    </source>
</evidence>
<reference evidence="2" key="1">
    <citation type="submission" date="2023-10" db="EMBL/GenBank/DDBJ databases">
        <authorList>
            <person name="Chen Y."/>
            <person name="Shah S."/>
            <person name="Dougan E. K."/>
            <person name="Thang M."/>
            <person name="Chan C."/>
        </authorList>
    </citation>
    <scope>NUCLEOTIDE SEQUENCE [LARGE SCALE GENOMIC DNA]</scope>
</reference>
<accession>A0ABN9XI07</accession>